<evidence type="ECO:0000256" key="2">
    <source>
        <dbReference type="SAM" id="SignalP"/>
    </source>
</evidence>
<keyword evidence="2" id="KW-0732">Signal</keyword>
<dbReference type="InterPro" id="IPR013737">
    <property type="entry name" value="Bac_rhamnosid_N"/>
</dbReference>
<feature type="domain" description="Bacterial alpha-L-rhamnosidase N-terminal" evidence="3">
    <location>
        <begin position="202"/>
        <end position="254"/>
    </location>
</feature>
<comment type="caution">
    <text evidence="4">The sequence shown here is derived from an EMBL/GenBank/DDBJ whole genome shotgun (WGS) entry which is preliminary data.</text>
</comment>
<feature type="chain" id="PRO_5039511266" description="Bacterial alpha-L-rhamnosidase N-terminal domain-containing protein" evidence="2">
    <location>
        <begin position="24"/>
        <end position="312"/>
    </location>
</feature>
<sequence length="312" mass="34073">MSSLRRRIRVLAGLGVTFTLVLAQPLNPPPAAAGRQPHVEVVDLRVDGRHDQPLGIDSAAPLPAWRMTPTRRSADHPCRRPGSRVACPADAQTAYQIQVAASESDLRRGRLLWDSGKVGSATQSGVRYGGQPLTSRQQVSWHVRVWDANEQPSAWSRPSSWEMGLLQQSDWGAARWIEYPGRAESQPMPIFARAFDLDRRRRVASARLYLSGVGLHLPTLNGRTLSDEVLAPGNANYQLSSEYRTYDVTRALRAAPPPSRRTASPATTSAAPSTSTPATAATTSNPARSPRSAAPASPSPPRWTSRTRRARR</sequence>
<dbReference type="Pfam" id="PF08531">
    <property type="entry name" value="Bac_rhamnosid_N"/>
    <property type="match status" value="1"/>
</dbReference>
<dbReference type="GO" id="GO:0005975">
    <property type="term" value="P:carbohydrate metabolic process"/>
    <property type="evidence" value="ECO:0007669"/>
    <property type="project" value="UniProtKB-ARBA"/>
</dbReference>
<dbReference type="Gene3D" id="2.60.40.10">
    <property type="entry name" value="Immunoglobulins"/>
    <property type="match status" value="1"/>
</dbReference>
<organism evidence="4 5">
    <name type="scientific">Nonomuraea jabiensis</name>
    <dbReference type="NCBI Taxonomy" id="882448"/>
    <lineage>
        <taxon>Bacteria</taxon>
        <taxon>Bacillati</taxon>
        <taxon>Actinomycetota</taxon>
        <taxon>Actinomycetes</taxon>
        <taxon>Streptosporangiales</taxon>
        <taxon>Streptosporangiaceae</taxon>
        <taxon>Nonomuraea</taxon>
    </lineage>
</organism>
<gene>
    <name evidence="4" type="ORF">HD596_008758</name>
</gene>
<dbReference type="Pfam" id="PF25788">
    <property type="entry name" value="Ig_Rha78A_N"/>
    <property type="match status" value="1"/>
</dbReference>
<dbReference type="Proteomes" id="UP000579153">
    <property type="component" value="Unassembled WGS sequence"/>
</dbReference>
<protein>
    <recommendedName>
        <fullName evidence="3">Bacterial alpha-L-rhamnosidase N-terminal domain-containing protein</fullName>
    </recommendedName>
</protein>
<evidence type="ECO:0000256" key="1">
    <source>
        <dbReference type="SAM" id="MobiDB-lite"/>
    </source>
</evidence>
<reference evidence="4 5" key="1">
    <citation type="submission" date="2020-08" db="EMBL/GenBank/DDBJ databases">
        <title>Sequencing the genomes of 1000 actinobacteria strains.</title>
        <authorList>
            <person name="Klenk H.-P."/>
        </authorList>
    </citation>
    <scope>NUCLEOTIDE SEQUENCE [LARGE SCALE GENOMIC DNA]</scope>
    <source>
        <strain evidence="4 5">DSM 45507</strain>
    </source>
</reference>
<dbReference type="InterPro" id="IPR016007">
    <property type="entry name" value="Alpha_rhamnosid"/>
</dbReference>
<dbReference type="PANTHER" id="PTHR33307:SF6">
    <property type="entry name" value="ALPHA-RHAMNOSIDASE (EUROFUNG)-RELATED"/>
    <property type="match status" value="1"/>
</dbReference>
<keyword evidence="5" id="KW-1185">Reference proteome</keyword>
<feature type="region of interest" description="Disordered" evidence="1">
    <location>
        <begin position="253"/>
        <end position="312"/>
    </location>
</feature>
<accession>A0A7W9GE01</accession>
<dbReference type="EMBL" id="JACHMB010000001">
    <property type="protein sequence ID" value="MBB5782002.1"/>
    <property type="molecule type" value="Genomic_DNA"/>
</dbReference>
<dbReference type="PANTHER" id="PTHR33307">
    <property type="entry name" value="ALPHA-RHAMNOSIDASE (EUROFUNG)"/>
    <property type="match status" value="1"/>
</dbReference>
<dbReference type="AlphaFoldDB" id="A0A7W9GE01"/>
<evidence type="ECO:0000313" key="4">
    <source>
        <dbReference type="EMBL" id="MBB5782002.1"/>
    </source>
</evidence>
<dbReference type="InterPro" id="IPR013783">
    <property type="entry name" value="Ig-like_fold"/>
</dbReference>
<evidence type="ECO:0000313" key="5">
    <source>
        <dbReference type="Proteomes" id="UP000579153"/>
    </source>
</evidence>
<name>A0A7W9GE01_9ACTN</name>
<dbReference type="RefSeq" id="WP_221519823.1">
    <property type="nucleotide sequence ID" value="NZ_JACHMB010000001.1"/>
</dbReference>
<evidence type="ECO:0000259" key="3">
    <source>
        <dbReference type="Pfam" id="PF08531"/>
    </source>
</evidence>
<proteinExistence type="predicted"/>
<feature type="signal peptide" evidence="2">
    <location>
        <begin position="1"/>
        <end position="23"/>
    </location>
</feature>
<feature type="compositionally biased region" description="Low complexity" evidence="1">
    <location>
        <begin position="253"/>
        <end position="296"/>
    </location>
</feature>
<dbReference type="Gene3D" id="2.60.120.260">
    <property type="entry name" value="Galactose-binding domain-like"/>
    <property type="match status" value="1"/>
</dbReference>